<reference evidence="9 10" key="1">
    <citation type="submission" date="2018-05" db="EMBL/GenBank/DDBJ databases">
        <title>Micromonospora from Atacama Desert.</title>
        <authorList>
            <person name="Carro L."/>
            <person name="Goodfellow M."/>
            <person name="Klenk H.-P."/>
        </authorList>
    </citation>
    <scope>NUCLEOTIDE SEQUENCE [LARGE SCALE GENOMIC DNA]</scope>
    <source>
        <strain evidence="9 10">LB32</strain>
    </source>
</reference>
<dbReference type="PANTHER" id="PTHR42718">
    <property type="entry name" value="MAJOR FACILITATOR SUPERFAMILY MULTIDRUG TRANSPORTER MFSC"/>
    <property type="match status" value="1"/>
</dbReference>
<name>A0A3N9XBS6_9ACTN</name>
<evidence type="ECO:0000313" key="9">
    <source>
        <dbReference type="EMBL" id="RQX10441.1"/>
    </source>
</evidence>
<feature type="transmembrane region" description="Helical" evidence="7">
    <location>
        <begin position="23"/>
        <end position="42"/>
    </location>
</feature>
<keyword evidence="5 7" id="KW-1133">Transmembrane helix</keyword>
<feature type="transmembrane region" description="Helical" evidence="7">
    <location>
        <begin position="280"/>
        <end position="303"/>
    </location>
</feature>
<dbReference type="Gene3D" id="1.20.1250.20">
    <property type="entry name" value="MFS general substrate transporter like domains"/>
    <property type="match status" value="1"/>
</dbReference>
<dbReference type="Proteomes" id="UP000266889">
    <property type="component" value="Unassembled WGS sequence"/>
</dbReference>
<dbReference type="Pfam" id="PF07690">
    <property type="entry name" value="MFS_1"/>
    <property type="match status" value="1"/>
</dbReference>
<comment type="caution">
    <text evidence="9">The sequence shown here is derived from an EMBL/GenBank/DDBJ whole genome shotgun (WGS) entry which is preliminary data.</text>
</comment>
<evidence type="ECO:0000256" key="3">
    <source>
        <dbReference type="ARBA" id="ARBA00022475"/>
    </source>
</evidence>
<dbReference type="PROSITE" id="PS50850">
    <property type="entry name" value="MFS"/>
    <property type="match status" value="1"/>
</dbReference>
<dbReference type="InterPro" id="IPR036259">
    <property type="entry name" value="MFS_trans_sf"/>
</dbReference>
<feature type="transmembrane region" description="Helical" evidence="7">
    <location>
        <begin position="117"/>
        <end position="140"/>
    </location>
</feature>
<evidence type="ECO:0000256" key="7">
    <source>
        <dbReference type="SAM" id="Phobius"/>
    </source>
</evidence>
<accession>A0A3N9XBS6</accession>
<evidence type="ECO:0000256" key="1">
    <source>
        <dbReference type="ARBA" id="ARBA00004651"/>
    </source>
</evidence>
<evidence type="ECO:0000313" key="10">
    <source>
        <dbReference type="Proteomes" id="UP000266889"/>
    </source>
</evidence>
<feature type="transmembrane region" description="Helical" evidence="7">
    <location>
        <begin position="374"/>
        <end position="396"/>
    </location>
</feature>
<feature type="transmembrane region" description="Helical" evidence="7">
    <location>
        <begin position="240"/>
        <end position="259"/>
    </location>
</feature>
<feature type="transmembrane region" description="Helical" evidence="7">
    <location>
        <begin position="417"/>
        <end position="436"/>
    </location>
</feature>
<keyword evidence="2" id="KW-0813">Transport</keyword>
<dbReference type="EMBL" id="QGSY01000157">
    <property type="protein sequence ID" value="RQX10441.1"/>
    <property type="molecule type" value="Genomic_DNA"/>
</dbReference>
<evidence type="ECO:0000259" key="8">
    <source>
        <dbReference type="PROSITE" id="PS50850"/>
    </source>
</evidence>
<feature type="transmembrane region" description="Helical" evidence="7">
    <location>
        <begin position="212"/>
        <end position="234"/>
    </location>
</feature>
<dbReference type="GO" id="GO:0005886">
    <property type="term" value="C:plasma membrane"/>
    <property type="evidence" value="ECO:0007669"/>
    <property type="project" value="UniProtKB-SubCell"/>
</dbReference>
<keyword evidence="4 7" id="KW-0812">Transmembrane</keyword>
<comment type="subcellular location">
    <subcellularLocation>
        <location evidence="1">Cell membrane</location>
        <topology evidence="1">Multi-pass membrane protein</topology>
    </subcellularLocation>
</comment>
<proteinExistence type="predicted"/>
<gene>
    <name evidence="9" type="ORF">DLJ58_11360</name>
</gene>
<dbReference type="RefSeq" id="WP_124855600.1">
    <property type="nucleotide sequence ID" value="NZ_JBEXYX010000012.1"/>
</dbReference>
<dbReference type="SUPFAM" id="SSF103473">
    <property type="entry name" value="MFS general substrate transporter"/>
    <property type="match status" value="2"/>
</dbReference>
<feature type="transmembrane region" description="Helical" evidence="7">
    <location>
        <begin position="62"/>
        <end position="80"/>
    </location>
</feature>
<dbReference type="CDD" id="cd17321">
    <property type="entry name" value="MFS_MMR_MDR_like"/>
    <property type="match status" value="1"/>
</dbReference>
<feature type="transmembrane region" description="Helical" evidence="7">
    <location>
        <begin position="179"/>
        <end position="200"/>
    </location>
</feature>
<feature type="transmembrane region" description="Helical" evidence="7">
    <location>
        <begin position="344"/>
        <end position="362"/>
    </location>
</feature>
<feature type="transmembrane region" description="Helical" evidence="7">
    <location>
        <begin position="152"/>
        <end position="173"/>
    </location>
</feature>
<dbReference type="PANTHER" id="PTHR42718:SF46">
    <property type="entry name" value="BLR6921 PROTEIN"/>
    <property type="match status" value="1"/>
</dbReference>
<evidence type="ECO:0000256" key="5">
    <source>
        <dbReference type="ARBA" id="ARBA00022989"/>
    </source>
</evidence>
<dbReference type="GO" id="GO:0022857">
    <property type="term" value="F:transmembrane transporter activity"/>
    <property type="evidence" value="ECO:0007669"/>
    <property type="project" value="InterPro"/>
</dbReference>
<dbReference type="PRINTS" id="PR01036">
    <property type="entry name" value="TCRTETB"/>
</dbReference>
<evidence type="ECO:0000256" key="6">
    <source>
        <dbReference type="ARBA" id="ARBA00023136"/>
    </source>
</evidence>
<dbReference type="InterPro" id="IPR011701">
    <property type="entry name" value="MFS"/>
</dbReference>
<evidence type="ECO:0000256" key="4">
    <source>
        <dbReference type="ARBA" id="ARBA00022692"/>
    </source>
</evidence>
<dbReference type="Gene3D" id="1.20.1720.10">
    <property type="entry name" value="Multidrug resistance protein D"/>
    <property type="match status" value="1"/>
</dbReference>
<feature type="transmembrane region" description="Helical" evidence="7">
    <location>
        <begin position="456"/>
        <end position="479"/>
    </location>
</feature>
<sequence length="481" mass="48501">MPVYEESKASLAVAPETGPPPRLGLALLVIAAAQLMLVLDNTITNVALPSIQRALGMATADLNWVITAYALAFGGLLLAGGRAGDLFGRRRVFRIGLVLFTVASLLGGFAWSGTVLIAARVLQGVGAAIAAPTALSLLATTFPAGPARNKALGVYGAMGGLGSVVGLLLGGALTQYVSWRWVLFVNVPIAVLVLLGTSVLPRGERERGRADLSGAATATAGLAALVFAINHAALHGWRDTVTLGFLIAAAVLLIAFVLVQRSAAAPMLPGRILSDRARTGAYVTMFLVGGGMFALFYFLTLYMQVVKGYPPMRTGLAYLPFTVGIAVAAGGVGPQLLSRLTARALTVGGLVLAAIGMGWFGALGPTSSALTALLPAQLVAGFGLGLTFVATTVVAINGVTPQDTGIASGVVNTSQQIGGALGLALLSGVAAAVTAAQPSGTALPDALTSGYVDGLLLGGAVFLVAAIVAAVTMNARVVASH</sequence>
<organism evidence="9 10">
    <name type="scientific">Micromonospora arida</name>
    <dbReference type="NCBI Taxonomy" id="2203715"/>
    <lineage>
        <taxon>Bacteria</taxon>
        <taxon>Bacillati</taxon>
        <taxon>Actinomycetota</taxon>
        <taxon>Actinomycetes</taxon>
        <taxon>Micromonosporales</taxon>
        <taxon>Micromonosporaceae</taxon>
        <taxon>Micromonospora</taxon>
    </lineage>
</organism>
<feature type="transmembrane region" description="Helical" evidence="7">
    <location>
        <begin position="315"/>
        <end position="337"/>
    </location>
</feature>
<dbReference type="OrthoDB" id="3218494at2"/>
<dbReference type="InterPro" id="IPR020846">
    <property type="entry name" value="MFS_dom"/>
</dbReference>
<keyword evidence="10" id="KW-1185">Reference proteome</keyword>
<keyword evidence="6 7" id="KW-0472">Membrane</keyword>
<dbReference type="AlphaFoldDB" id="A0A3N9XBS6"/>
<evidence type="ECO:0000256" key="2">
    <source>
        <dbReference type="ARBA" id="ARBA00022448"/>
    </source>
</evidence>
<feature type="transmembrane region" description="Helical" evidence="7">
    <location>
        <begin position="92"/>
        <end position="111"/>
    </location>
</feature>
<protein>
    <submittedName>
        <fullName evidence="9">MFS transporter</fullName>
    </submittedName>
</protein>
<keyword evidence="3" id="KW-1003">Cell membrane</keyword>
<feature type="domain" description="Major facilitator superfamily (MFS) profile" evidence="8">
    <location>
        <begin position="26"/>
        <end position="477"/>
    </location>
</feature>